<feature type="compositionally biased region" description="Polar residues" evidence="1">
    <location>
        <begin position="1"/>
        <end position="11"/>
    </location>
</feature>
<reference evidence="2 3" key="1">
    <citation type="submission" date="2017-09" db="EMBL/GenBank/DDBJ databases">
        <title>Large-scale bioinformatics analysis of Bacillus genomes uncovers conserved roles of natural products in bacterial physiology.</title>
        <authorList>
            <consortium name="Agbiome Team Llc"/>
            <person name="Bleich R.M."/>
            <person name="Kirk G.J."/>
            <person name="Santa Maria K.C."/>
            <person name="Allen S.E."/>
            <person name="Farag S."/>
            <person name="Shank E.A."/>
            <person name="Bowers A."/>
        </authorList>
    </citation>
    <scope>NUCLEOTIDE SEQUENCE [LARGE SCALE GENOMIC DNA]</scope>
    <source>
        <strain evidence="2 3">AFS000414</strain>
    </source>
</reference>
<organism evidence="2 3">
    <name type="scientific">Bacillus wiedmannii</name>
    <dbReference type="NCBI Taxonomy" id="1890302"/>
    <lineage>
        <taxon>Bacteria</taxon>
        <taxon>Bacillati</taxon>
        <taxon>Bacillota</taxon>
        <taxon>Bacilli</taxon>
        <taxon>Bacillales</taxon>
        <taxon>Bacillaceae</taxon>
        <taxon>Bacillus</taxon>
        <taxon>Bacillus cereus group</taxon>
    </lineage>
</organism>
<accession>A0AB73RKC9</accession>
<sequence>MPGSKISLQNSAKEKKLGGGQLPVNARLVRADNHWGMKPPMIKASLYLSVSKNSIHSPSGPAKNM</sequence>
<feature type="region of interest" description="Disordered" evidence="1">
    <location>
        <begin position="1"/>
        <end position="20"/>
    </location>
</feature>
<evidence type="ECO:0000313" key="2">
    <source>
        <dbReference type="EMBL" id="PEK27649.1"/>
    </source>
</evidence>
<proteinExistence type="predicted"/>
<evidence type="ECO:0000256" key="1">
    <source>
        <dbReference type="SAM" id="MobiDB-lite"/>
    </source>
</evidence>
<comment type="caution">
    <text evidence="2">The sequence shown here is derived from an EMBL/GenBank/DDBJ whole genome shotgun (WGS) entry which is preliminary data.</text>
</comment>
<protein>
    <submittedName>
        <fullName evidence="2">Uncharacterized protein</fullName>
    </submittedName>
</protein>
<dbReference type="EMBL" id="NUFG01000001">
    <property type="protein sequence ID" value="PEK27649.1"/>
    <property type="molecule type" value="Genomic_DNA"/>
</dbReference>
<name>A0AB73RKC9_9BACI</name>
<dbReference type="AlphaFoldDB" id="A0AB73RKC9"/>
<evidence type="ECO:0000313" key="3">
    <source>
        <dbReference type="Proteomes" id="UP000220435"/>
    </source>
</evidence>
<dbReference type="Proteomes" id="UP000220435">
    <property type="component" value="Unassembled WGS sequence"/>
</dbReference>
<gene>
    <name evidence="2" type="ORF">CN694_01230</name>
</gene>